<dbReference type="InterPro" id="IPR019058">
    <property type="entry name" value="Restrct_endonuc_II_HaeII"/>
</dbReference>
<protein>
    <submittedName>
        <fullName evidence="1">Putative type II restriction enzyme HaeII</fullName>
    </submittedName>
</protein>
<organism evidence="1 2">
    <name type="scientific">Dolichospermum planctonicum</name>
    <dbReference type="NCBI Taxonomy" id="136072"/>
    <lineage>
        <taxon>Bacteria</taxon>
        <taxon>Bacillati</taxon>
        <taxon>Cyanobacteriota</taxon>
        <taxon>Cyanophyceae</taxon>
        <taxon>Nostocales</taxon>
        <taxon>Aphanizomenonaceae</taxon>
        <taxon>Dolichospermum</taxon>
    </lineage>
</organism>
<dbReference type="Proteomes" id="UP000299367">
    <property type="component" value="Unassembled WGS sequence"/>
</dbReference>
<accession>A0A480AMR3</accession>
<dbReference type="RefSeq" id="WP_137908874.1">
    <property type="nucleotide sequence ID" value="NZ_BJCF01000039.1"/>
</dbReference>
<comment type="caution">
    <text evidence="1">The sequence shown here is derived from an EMBL/GenBank/DDBJ whole genome shotgun (WGS) entry which is preliminary data.</text>
</comment>
<dbReference type="Pfam" id="PF09554">
    <property type="entry name" value="RE_HaeII"/>
    <property type="match status" value="1"/>
</dbReference>
<dbReference type="AlphaFoldDB" id="A0A480AMR3"/>
<reference evidence="2" key="1">
    <citation type="submission" date="2019-02" db="EMBL/GenBank/DDBJ databases">
        <title>Draft genome sequence of Dolichospermum planctonicum NIES-80.</title>
        <authorList>
            <person name="Yamaguchi H."/>
            <person name="Suzuki S."/>
            <person name="Kawachi M."/>
        </authorList>
    </citation>
    <scope>NUCLEOTIDE SEQUENCE [LARGE SCALE GENOMIC DNA]</scope>
    <source>
        <strain evidence="2">NIES-80</strain>
    </source>
</reference>
<evidence type="ECO:0000313" key="2">
    <source>
        <dbReference type="Proteomes" id="UP000299367"/>
    </source>
</evidence>
<dbReference type="OrthoDB" id="569411at2"/>
<dbReference type="EMBL" id="BJCF01000039">
    <property type="protein sequence ID" value="GCL43384.1"/>
    <property type="molecule type" value="Genomic_DNA"/>
</dbReference>
<sequence>MYTIQEAKKQLDMLIKKARVDMYKPIQIAEVLRRSPLEKDIDILDKETYRTQSRQWRDLVTDRLLNKVSTSSSKYQDDIWTKTAMPPEILSVLDQENKRTEGGVEHYIYLSFGERQSTISSVIEYINKTATDKFSLKYLLELFVTQPGIRRSIDKAYEIVAYSLFETIVVALDAEINISIPPAKQDILNEFSDLAKVLLGIEKGKNSWGFKAHIYRVGVTNAADRGLDMWANFGPAIQIKHLTLNPELAQNIVDQIESDHIVIVCRDADVAVIKMITTQISWGQRVRGIVCQSELINWYDLCLRGKYAQILSQPLINCLSDSFRKEFPHSIALTEFLAERNYPPLDTLNENWRIIG</sequence>
<gene>
    <name evidence="1" type="ORF">NIES80_30980</name>
</gene>
<evidence type="ECO:0000313" key="1">
    <source>
        <dbReference type="EMBL" id="GCL43384.1"/>
    </source>
</evidence>
<proteinExistence type="predicted"/>
<name>A0A480AMR3_9CYAN</name>